<dbReference type="InterPro" id="IPR052560">
    <property type="entry name" value="RdDP_mobile_element"/>
</dbReference>
<dbReference type="PANTHER" id="PTHR36688">
    <property type="entry name" value="ENDO/EXONUCLEASE/PHOSPHATASE DOMAIN-CONTAINING PROTEIN"/>
    <property type="match status" value="1"/>
</dbReference>
<dbReference type="Proteomes" id="UP000325440">
    <property type="component" value="Unassembled WGS sequence"/>
</dbReference>
<gene>
    <name evidence="1" type="ORF">CINCED_3A011114</name>
</gene>
<dbReference type="OrthoDB" id="6767534at2759"/>
<dbReference type="AlphaFoldDB" id="A0A5E4MXN8"/>
<dbReference type="PANTHER" id="PTHR36688:SF1">
    <property type="entry name" value="ENDONUCLEASE_EXONUCLEASE_PHOSPHATASE DOMAIN-CONTAINING PROTEIN"/>
    <property type="match status" value="1"/>
</dbReference>
<accession>A0A5E4MXN8</accession>
<keyword evidence="2" id="KW-1185">Reference proteome</keyword>
<organism evidence="1 2">
    <name type="scientific">Cinara cedri</name>
    <dbReference type="NCBI Taxonomy" id="506608"/>
    <lineage>
        <taxon>Eukaryota</taxon>
        <taxon>Metazoa</taxon>
        <taxon>Ecdysozoa</taxon>
        <taxon>Arthropoda</taxon>
        <taxon>Hexapoda</taxon>
        <taxon>Insecta</taxon>
        <taxon>Pterygota</taxon>
        <taxon>Neoptera</taxon>
        <taxon>Paraneoptera</taxon>
        <taxon>Hemiptera</taxon>
        <taxon>Sternorrhyncha</taxon>
        <taxon>Aphidomorpha</taxon>
        <taxon>Aphidoidea</taxon>
        <taxon>Aphididae</taxon>
        <taxon>Lachninae</taxon>
        <taxon>Cinara</taxon>
    </lineage>
</organism>
<evidence type="ECO:0000313" key="2">
    <source>
        <dbReference type="Proteomes" id="UP000325440"/>
    </source>
</evidence>
<protein>
    <submittedName>
        <fullName evidence="1">Uncharacterized protein</fullName>
    </submittedName>
</protein>
<sequence>MGAGSEMLTKDLKIMSYYFYKWRLNPNPSKTEVCAFHLYNRQVDSELQVQFNNTIIKHNPSPKYLGVTLDRCLTFKKHLENLQKKVRSRINLLHKLAGTGWGSDAHTLRIASLALVYSTAEYCSGAWLRLEVLVRLIVKQDPLNNSMLSQIHLKSRKPPWITAQHLILTNFNSTTEWRTAWNNLTFKNADLVVDPTQPLEGFKLPCQEWVSLNRIRTGHGRCGYSMHQWKLRDNPACDCGNAAQTIQHIVSGYPKKKFEGKMSDFFRLTSEALDWIATLDIRL</sequence>
<dbReference type="EMBL" id="CABPRJ010001017">
    <property type="protein sequence ID" value="VVC34827.1"/>
    <property type="molecule type" value="Genomic_DNA"/>
</dbReference>
<reference evidence="1 2" key="1">
    <citation type="submission" date="2019-08" db="EMBL/GenBank/DDBJ databases">
        <authorList>
            <person name="Alioto T."/>
            <person name="Alioto T."/>
            <person name="Gomez Garrido J."/>
        </authorList>
    </citation>
    <scope>NUCLEOTIDE SEQUENCE [LARGE SCALE GENOMIC DNA]</scope>
</reference>
<name>A0A5E4MXN8_9HEMI</name>
<proteinExistence type="predicted"/>
<evidence type="ECO:0000313" key="1">
    <source>
        <dbReference type="EMBL" id="VVC34827.1"/>
    </source>
</evidence>